<organism evidence="1 2">
    <name type="scientific">Aeromonas phage PS1</name>
    <dbReference type="NCBI Taxonomy" id="2591406"/>
    <lineage>
        <taxon>Viruses</taxon>
        <taxon>Duplodnaviria</taxon>
        <taxon>Heunggongvirae</taxon>
        <taxon>Uroviricota</taxon>
        <taxon>Caudoviricetes</taxon>
        <taxon>Chimalliviridae</taxon>
        <taxon>Ferozepurvirus</taxon>
        <taxon>Ferozepurvirus PS1</taxon>
    </lineage>
</organism>
<accession>A0A514TUK6</accession>
<evidence type="ECO:0000313" key="2">
    <source>
        <dbReference type="Proteomes" id="UP000317703"/>
    </source>
</evidence>
<sequence length="199" mass="23078">MIYEESIKYKKIYDPLFSSIKKYLENQLTLIIAEGNEEKIKVAKQRYEDLRHTDVQIEPGIRFDNGKIRACFVSRTRGFFHADAIIEKVTFNDILTDFNVKPLAEYTESKLRDAIKTQDVSVGLYQLTDTVEQVLVLDPGNKTIEAVYQLLGKIHWYEMTLTIPDTKDPVTERSGSVLIKSLNMDDRVVPIYYKPHLQE</sequence>
<proteinExistence type="predicted"/>
<dbReference type="Proteomes" id="UP000317703">
    <property type="component" value="Segment"/>
</dbReference>
<evidence type="ECO:0000313" key="1">
    <source>
        <dbReference type="EMBL" id="QDJ96699.1"/>
    </source>
</evidence>
<protein>
    <submittedName>
        <fullName evidence="1">Uncharacterized protein</fullName>
    </submittedName>
</protein>
<dbReference type="EMBL" id="MN032614">
    <property type="protein sequence ID" value="QDJ96699.1"/>
    <property type="molecule type" value="Genomic_DNA"/>
</dbReference>
<reference evidence="1" key="1">
    <citation type="submission" date="2019-06" db="EMBL/GenBank/DDBJ databases">
        <title>Complete genome sequence of Aeromonas hydrophila bacteriophage PS1.</title>
        <authorList>
            <person name="Rai S."/>
            <person name="Tyagi A."/>
            <person name="Kumar N."/>
            <person name="Singh N."/>
        </authorList>
    </citation>
    <scope>NUCLEOTIDE SEQUENCE [LARGE SCALE GENOMIC DNA]</scope>
</reference>
<name>A0A514TUK6_9CAUD</name>
<gene>
    <name evidence="1" type="ORF">PS1_0188</name>
</gene>
<keyword evidence="2" id="KW-1185">Reference proteome</keyword>